<evidence type="ECO:0000256" key="1">
    <source>
        <dbReference type="SAM" id="MobiDB-lite"/>
    </source>
</evidence>
<feature type="region of interest" description="Disordered" evidence="1">
    <location>
        <begin position="1"/>
        <end position="33"/>
    </location>
</feature>
<name>A0ABW6FNZ8_9ACTN</name>
<evidence type="ECO:0000313" key="2">
    <source>
        <dbReference type="EMBL" id="MFD5100243.1"/>
    </source>
</evidence>
<reference evidence="2 3" key="1">
    <citation type="submission" date="2024-09" db="EMBL/GenBank/DDBJ databases">
        <title>The Natural Products Discovery Center: Release of the First 8490 Sequenced Strains for Exploring Actinobacteria Biosynthetic Diversity.</title>
        <authorList>
            <person name="Kalkreuter E."/>
            <person name="Kautsar S.A."/>
            <person name="Yang D."/>
            <person name="Bader C.D."/>
            <person name="Teijaro C.N."/>
            <person name="Fluegel L."/>
            <person name="Davis C.M."/>
            <person name="Simpson J.R."/>
            <person name="Lauterbach L."/>
            <person name="Steele A.D."/>
            <person name="Gui C."/>
            <person name="Meng S."/>
            <person name="Li G."/>
            <person name="Viehrig K."/>
            <person name="Ye F."/>
            <person name="Su P."/>
            <person name="Kiefer A.F."/>
            <person name="Nichols A."/>
            <person name="Cepeda A.J."/>
            <person name="Yan W."/>
            <person name="Fan B."/>
            <person name="Jiang Y."/>
            <person name="Adhikari A."/>
            <person name="Zheng C.-J."/>
            <person name="Schuster L."/>
            <person name="Cowan T.M."/>
            <person name="Smanski M.J."/>
            <person name="Chevrette M.G."/>
            <person name="De Carvalho L.P.S."/>
            <person name="Shen B."/>
        </authorList>
    </citation>
    <scope>NUCLEOTIDE SEQUENCE [LARGE SCALE GENOMIC DNA]</scope>
    <source>
        <strain evidence="2 3">NPDC058348</strain>
    </source>
</reference>
<dbReference type="RefSeq" id="WP_386713902.1">
    <property type="nucleotide sequence ID" value="NZ_JBHXIJ010000089.1"/>
</dbReference>
<dbReference type="EMBL" id="JBHXIJ010000089">
    <property type="protein sequence ID" value="MFD5100243.1"/>
    <property type="molecule type" value="Genomic_DNA"/>
</dbReference>
<comment type="caution">
    <text evidence="2">The sequence shown here is derived from an EMBL/GenBank/DDBJ whole genome shotgun (WGS) entry which is preliminary data.</text>
</comment>
<proteinExistence type="predicted"/>
<evidence type="ECO:0008006" key="4">
    <source>
        <dbReference type="Google" id="ProtNLM"/>
    </source>
</evidence>
<organism evidence="2 3">
    <name type="scientific">Streptomyces albidochromogenes</name>
    <dbReference type="NCBI Taxonomy" id="329524"/>
    <lineage>
        <taxon>Bacteria</taxon>
        <taxon>Bacillati</taxon>
        <taxon>Actinomycetota</taxon>
        <taxon>Actinomycetes</taxon>
        <taxon>Kitasatosporales</taxon>
        <taxon>Streptomycetaceae</taxon>
        <taxon>Streptomyces</taxon>
    </lineage>
</organism>
<evidence type="ECO:0000313" key="3">
    <source>
        <dbReference type="Proteomes" id="UP001598448"/>
    </source>
</evidence>
<gene>
    <name evidence="2" type="ORF">ACFWJN_14950</name>
</gene>
<sequence length="163" mass="18014">MSGEHARPTSVLFRSAPGPKAAPQGAKHGRHTGRGRWLRRRILAYRDIQFLSTHVPGDTGPREERLLLVHGRKVVGQVHYRLCTACGTGVITGVDMEEHLHSTGLGTRALSHLRSRYPSISWRSTLTLRTTRELLRRMGIPTTSADTTCAHADARQDPVRPAG</sequence>
<protein>
    <recommendedName>
        <fullName evidence="4">N-acetyltransferase</fullName>
    </recommendedName>
</protein>
<feature type="compositionally biased region" description="Low complexity" evidence="1">
    <location>
        <begin position="16"/>
        <end position="26"/>
    </location>
</feature>
<keyword evidence="3" id="KW-1185">Reference proteome</keyword>
<accession>A0ABW6FNZ8</accession>
<dbReference type="Proteomes" id="UP001598448">
    <property type="component" value="Unassembled WGS sequence"/>
</dbReference>